<dbReference type="RefSeq" id="WP_105742927.1">
    <property type="nucleotide sequence ID" value="NZ_PVBR01000011.1"/>
</dbReference>
<dbReference type="AlphaFoldDB" id="A0A2S9IQ04"/>
<evidence type="ECO:0000313" key="3">
    <source>
        <dbReference type="Proteomes" id="UP000239434"/>
    </source>
</evidence>
<feature type="region of interest" description="Disordered" evidence="1">
    <location>
        <begin position="21"/>
        <end position="41"/>
    </location>
</feature>
<dbReference type="Proteomes" id="UP000239434">
    <property type="component" value="Unassembled WGS sequence"/>
</dbReference>
<accession>A0A2S9IQ04</accession>
<evidence type="ECO:0000313" key="2">
    <source>
        <dbReference type="EMBL" id="PRD42595.1"/>
    </source>
</evidence>
<gene>
    <name evidence="2" type="ORF">C5748_16025</name>
</gene>
<keyword evidence="3" id="KW-1185">Reference proteome</keyword>
<evidence type="ECO:0000256" key="1">
    <source>
        <dbReference type="SAM" id="MobiDB-lite"/>
    </source>
</evidence>
<reference evidence="2 3" key="1">
    <citation type="submission" date="2018-02" db="EMBL/GenBank/DDBJ databases">
        <title>The draft genome of Phyllobacterium sp. 1N-3.</title>
        <authorList>
            <person name="Liu L."/>
            <person name="Li L."/>
            <person name="Zhang X."/>
            <person name="Wang T."/>
            <person name="Liang L."/>
        </authorList>
    </citation>
    <scope>NUCLEOTIDE SEQUENCE [LARGE SCALE GENOMIC DNA]</scope>
    <source>
        <strain evidence="2 3">1N-3</strain>
    </source>
</reference>
<sequence length="115" mass="12549">MKKTFRKTFSTTVSDNPIIDVSGSGPVEIQPRDSTNSAVSGGGRTFAVELRDGTAVAIAESLLRYVHDFGQGRGVSRAQDQRLWLDLEFQEDVEMLRSQFANLLAEAEAVDGCVL</sequence>
<organism evidence="2 3">
    <name type="scientific">Phyllobacterium phragmitis</name>
    <dbReference type="NCBI Taxonomy" id="2670329"/>
    <lineage>
        <taxon>Bacteria</taxon>
        <taxon>Pseudomonadati</taxon>
        <taxon>Pseudomonadota</taxon>
        <taxon>Alphaproteobacteria</taxon>
        <taxon>Hyphomicrobiales</taxon>
        <taxon>Phyllobacteriaceae</taxon>
        <taxon>Phyllobacterium</taxon>
    </lineage>
</organism>
<comment type="caution">
    <text evidence="2">The sequence shown here is derived from an EMBL/GenBank/DDBJ whole genome shotgun (WGS) entry which is preliminary data.</text>
</comment>
<dbReference type="EMBL" id="PVBR01000011">
    <property type="protein sequence ID" value="PRD42595.1"/>
    <property type="molecule type" value="Genomic_DNA"/>
</dbReference>
<protein>
    <submittedName>
        <fullName evidence="2">Uncharacterized protein</fullName>
    </submittedName>
</protein>
<proteinExistence type="predicted"/>
<name>A0A2S9IQ04_9HYPH</name>